<organism evidence="2 3">
    <name type="scientific">Sphingomicrobium clamense</name>
    <dbReference type="NCBI Taxonomy" id="2851013"/>
    <lineage>
        <taxon>Bacteria</taxon>
        <taxon>Pseudomonadati</taxon>
        <taxon>Pseudomonadota</taxon>
        <taxon>Alphaproteobacteria</taxon>
        <taxon>Sphingomonadales</taxon>
        <taxon>Sphingomonadaceae</taxon>
        <taxon>Sphingomicrobium</taxon>
    </lineage>
</organism>
<dbReference type="InterPro" id="IPR013766">
    <property type="entry name" value="Thioredoxin_domain"/>
</dbReference>
<comment type="caution">
    <text evidence="2">The sequence shown here is derived from an EMBL/GenBank/DDBJ whole genome shotgun (WGS) entry which is preliminary data.</text>
</comment>
<protein>
    <submittedName>
        <fullName evidence="2">TlpA family protein disulfide reductase</fullName>
    </submittedName>
</protein>
<dbReference type="PROSITE" id="PS51257">
    <property type="entry name" value="PROKAR_LIPOPROTEIN"/>
    <property type="match status" value="1"/>
</dbReference>
<reference evidence="2 3" key="1">
    <citation type="submission" date="2021-07" db="EMBL/GenBank/DDBJ databases">
        <title>The draft genome sequence of Sphingomicrobium sp. B8.</title>
        <authorList>
            <person name="Mu L."/>
        </authorList>
    </citation>
    <scope>NUCLEOTIDE SEQUENCE [LARGE SCALE GENOMIC DNA]</scope>
    <source>
        <strain evidence="2 3">B8</strain>
    </source>
</reference>
<dbReference type="EMBL" id="JAHVAH010000001">
    <property type="protein sequence ID" value="MBW0144087.1"/>
    <property type="molecule type" value="Genomic_DNA"/>
</dbReference>
<dbReference type="PANTHER" id="PTHR42852:SF18">
    <property type="entry name" value="CHROMOSOME UNDETERMINED SCAFFOLD_47, WHOLE GENOME SHOTGUN SEQUENCE"/>
    <property type="match status" value="1"/>
</dbReference>
<dbReference type="RefSeq" id="WP_218632114.1">
    <property type="nucleotide sequence ID" value="NZ_JAHVAH010000001.1"/>
</dbReference>
<gene>
    <name evidence="2" type="ORF">KTQ36_02100</name>
</gene>
<evidence type="ECO:0000313" key="2">
    <source>
        <dbReference type="EMBL" id="MBW0144087.1"/>
    </source>
</evidence>
<dbReference type="Proteomes" id="UP000698028">
    <property type="component" value="Unassembled WGS sequence"/>
</dbReference>
<evidence type="ECO:0000313" key="3">
    <source>
        <dbReference type="Proteomes" id="UP000698028"/>
    </source>
</evidence>
<evidence type="ECO:0000259" key="1">
    <source>
        <dbReference type="PROSITE" id="PS51352"/>
    </source>
</evidence>
<dbReference type="PROSITE" id="PS51352">
    <property type="entry name" value="THIOREDOXIN_2"/>
    <property type="match status" value="1"/>
</dbReference>
<dbReference type="Pfam" id="PF08534">
    <property type="entry name" value="Redoxin"/>
    <property type="match status" value="1"/>
</dbReference>
<dbReference type="InterPro" id="IPR013740">
    <property type="entry name" value="Redoxin"/>
</dbReference>
<sequence>MKKLIMIAALLSLAACDAGSEEPSAVSPTGAGVQREFAGSELPTLEILSPEGETVSLAEVHGGEPMLVNLWASWCAPCIEELPTLVELSQREGAPSVLTLNQDMGPQPSVRAFLKDKGLTGVETWQDAEMGMTDALAIQIMPTTVLYDAQGREVWRFVGDLDWSGEEAAALLAELD</sequence>
<dbReference type="PANTHER" id="PTHR42852">
    <property type="entry name" value="THIOL:DISULFIDE INTERCHANGE PROTEIN DSBE"/>
    <property type="match status" value="1"/>
</dbReference>
<dbReference type="CDD" id="cd02966">
    <property type="entry name" value="TlpA_like_family"/>
    <property type="match status" value="1"/>
</dbReference>
<dbReference type="InterPro" id="IPR050553">
    <property type="entry name" value="Thioredoxin_ResA/DsbE_sf"/>
</dbReference>
<name>A0ABS6V3F6_9SPHN</name>
<feature type="domain" description="Thioredoxin" evidence="1">
    <location>
        <begin position="36"/>
        <end position="176"/>
    </location>
</feature>
<keyword evidence="3" id="KW-1185">Reference proteome</keyword>
<accession>A0ABS6V3F6</accession>
<proteinExistence type="predicted"/>